<feature type="compositionally biased region" description="Basic residues" evidence="1">
    <location>
        <begin position="8"/>
        <end position="19"/>
    </location>
</feature>
<dbReference type="EMBL" id="CP108264">
    <property type="protein sequence ID" value="WTU77422.1"/>
    <property type="molecule type" value="Genomic_DNA"/>
</dbReference>
<dbReference type="AlphaFoldDB" id="A0AAU2K019"/>
<name>A0AAU2K019_9ACTN</name>
<evidence type="ECO:0000256" key="1">
    <source>
        <dbReference type="SAM" id="MobiDB-lite"/>
    </source>
</evidence>
<reference evidence="2" key="1">
    <citation type="submission" date="2022-10" db="EMBL/GenBank/DDBJ databases">
        <title>The complete genomes of actinobacterial strains from the NBC collection.</title>
        <authorList>
            <person name="Joergensen T.S."/>
            <person name="Alvarez Arevalo M."/>
            <person name="Sterndorff E.B."/>
            <person name="Faurdal D."/>
            <person name="Vuksanovic O."/>
            <person name="Mourched A.-S."/>
            <person name="Charusanti P."/>
            <person name="Shaw S."/>
            <person name="Blin K."/>
            <person name="Weber T."/>
        </authorList>
    </citation>
    <scope>NUCLEOTIDE SEQUENCE</scope>
    <source>
        <strain evidence="2">NBC_00049</strain>
    </source>
</reference>
<feature type="region of interest" description="Disordered" evidence="1">
    <location>
        <begin position="1"/>
        <end position="21"/>
    </location>
</feature>
<evidence type="ECO:0000313" key="2">
    <source>
        <dbReference type="EMBL" id="WTU77422.1"/>
    </source>
</evidence>
<protein>
    <submittedName>
        <fullName evidence="2">Uncharacterized protein</fullName>
    </submittedName>
</protein>
<sequence length="250" mass="26774">MGRDAKRAKQARRDKRRRKDGLSLDGVPPIFRAEFVRVAAAWDRAIDAGLMADGAETKYHFTPDGGVLSVAEGRSGQVLVNGERLTPSVAERLRREMPLLAGMITFYENNQLAGRGLAGAPEDGVMPLAPPRGPDPMPTLDEQALAEAQAATAVLVRQGKVAEPVGAMVIPAPRGVGVLFAVGGRDGELYVNGRALTGQWGEELRAKVPELSSDLDRLQAMRAEWLDSPPEDRTLALAGACTDPNCHTPH</sequence>
<proteinExistence type="predicted"/>
<gene>
    <name evidence="2" type="ORF">OG327_31130</name>
</gene>
<organism evidence="2">
    <name type="scientific">Streptomyces sp. NBC_00049</name>
    <dbReference type="NCBI Taxonomy" id="2903617"/>
    <lineage>
        <taxon>Bacteria</taxon>
        <taxon>Bacillati</taxon>
        <taxon>Actinomycetota</taxon>
        <taxon>Actinomycetes</taxon>
        <taxon>Kitasatosporales</taxon>
        <taxon>Streptomycetaceae</taxon>
        <taxon>Streptomyces</taxon>
    </lineage>
</organism>
<accession>A0AAU2K019</accession>